<dbReference type="GO" id="GO:0015297">
    <property type="term" value="F:antiporter activity"/>
    <property type="evidence" value="ECO:0007669"/>
    <property type="project" value="InterPro"/>
</dbReference>
<feature type="transmembrane region" description="Helical" evidence="7">
    <location>
        <begin position="194"/>
        <end position="215"/>
    </location>
</feature>
<dbReference type="HOGENOM" id="CLU_012893_5_0_9"/>
<sequence>MQQELDLSTGSSMKRILLFSFPLIGSSIFQQLYNFIDTLIVSHFLGIEAVAAVGTYYPLNFLILGFVQGSCIGFSIPLSQDIGRKEYKEVKCDLLAGIVVCFLLSIILTVVMIINTNSLLIMLHTPPKIFNLTIIFTLISFAGIPANILYNYSASVLRAFGNSKQPFYFLVISLIINIFLDLLFILVFNLGIKSIALATVISEFIAGMMNAIYYVKQKQFVKVTLSTKFFNKKKILKICFIGFPMGFEYSISAIGAIIMQYAINLLGTSAIAAQAAAEKIRQLFTLPMESVGTAMATYTAQNYGASQIDRIKQGVRNGTIIQFIWSLFSLLLVCLFKNSLITLMLGVTSKQVFSLTDLYLTTISYFFIIHGMLMIFRNTIQGLGHSIYAMASGVGELIGRASASYLSILSWGYTAICYANQIAWGISLIICSFILVIIIRKDPAFSPID</sequence>
<proteinExistence type="predicted"/>
<dbReference type="AlphaFoldDB" id="A0A0F4KYJ3"/>
<keyword evidence="6 7" id="KW-0472">Membrane</keyword>
<dbReference type="InterPro" id="IPR048279">
    <property type="entry name" value="MdtK-like"/>
</dbReference>
<feature type="transmembrane region" description="Helical" evidence="7">
    <location>
        <begin position="358"/>
        <end position="376"/>
    </location>
</feature>
<feature type="transmembrane region" description="Helical" evidence="7">
    <location>
        <begin position="320"/>
        <end position="346"/>
    </location>
</feature>
<keyword evidence="5 7" id="KW-1133">Transmembrane helix</keyword>
<keyword evidence="9" id="KW-1185">Reference proteome</keyword>
<accession>A0A0F4KYJ3</accession>
<evidence type="ECO:0000256" key="4">
    <source>
        <dbReference type="ARBA" id="ARBA00022692"/>
    </source>
</evidence>
<reference evidence="8 9" key="1">
    <citation type="submission" date="2014-12" db="EMBL/GenBank/DDBJ databases">
        <title>Comparative genomics of the lactic acid bacteria isolated from the honey bee gut.</title>
        <authorList>
            <person name="Ellegaard K.M."/>
            <person name="Tamarit D."/>
            <person name="Javelind E."/>
            <person name="Olofsson T."/>
            <person name="Andersson S.G."/>
            <person name="Vasquez A."/>
        </authorList>
    </citation>
    <scope>NUCLEOTIDE SEQUENCE [LARGE SCALE GENOMIC DNA]</scope>
    <source>
        <strain evidence="8 9">Hon2</strain>
    </source>
</reference>
<comment type="subcellular location">
    <subcellularLocation>
        <location evidence="1">Cell membrane</location>
        <topology evidence="1">Multi-pass membrane protein</topology>
    </subcellularLocation>
</comment>
<keyword evidence="3" id="KW-1003">Cell membrane</keyword>
<feature type="transmembrane region" description="Helical" evidence="7">
    <location>
        <begin position="235"/>
        <end position="252"/>
    </location>
</feature>
<dbReference type="PIRSF" id="PIRSF006603">
    <property type="entry name" value="DinF"/>
    <property type="match status" value="1"/>
</dbReference>
<evidence type="ECO:0000256" key="1">
    <source>
        <dbReference type="ARBA" id="ARBA00004651"/>
    </source>
</evidence>
<feature type="transmembrane region" description="Helical" evidence="7">
    <location>
        <begin position="422"/>
        <end position="439"/>
    </location>
</feature>
<evidence type="ECO:0000256" key="7">
    <source>
        <dbReference type="SAM" id="Phobius"/>
    </source>
</evidence>
<feature type="transmembrane region" description="Helical" evidence="7">
    <location>
        <begin position="94"/>
        <end position="114"/>
    </location>
</feature>
<feature type="transmembrane region" description="Helical" evidence="7">
    <location>
        <begin position="16"/>
        <end position="36"/>
    </location>
</feature>
<dbReference type="EMBL" id="JXBZ01000002">
    <property type="protein sequence ID" value="KJY51078.1"/>
    <property type="molecule type" value="Genomic_DNA"/>
</dbReference>
<dbReference type="PANTHER" id="PTHR43549">
    <property type="entry name" value="MULTIDRUG RESISTANCE PROTEIN YPNP-RELATED"/>
    <property type="match status" value="1"/>
</dbReference>
<dbReference type="RefSeq" id="WP_045922037.1">
    <property type="nucleotide sequence ID" value="NZ_JAAEDY010000004.1"/>
</dbReference>
<evidence type="ECO:0000313" key="8">
    <source>
        <dbReference type="EMBL" id="KJY51078.1"/>
    </source>
</evidence>
<dbReference type="STRING" id="1218508.JG29_01210"/>
<name>A0A0F4KYJ3_9LACO</name>
<feature type="transmembrane region" description="Helical" evidence="7">
    <location>
        <begin position="56"/>
        <end position="74"/>
    </location>
</feature>
<dbReference type="GO" id="GO:0042910">
    <property type="term" value="F:xenobiotic transmembrane transporter activity"/>
    <property type="evidence" value="ECO:0007669"/>
    <property type="project" value="InterPro"/>
</dbReference>
<evidence type="ECO:0000256" key="5">
    <source>
        <dbReference type="ARBA" id="ARBA00022989"/>
    </source>
</evidence>
<organism evidence="8 9">
    <name type="scientific">Bombilactobacillus mellis</name>
    <dbReference type="NCBI Taxonomy" id="1218508"/>
    <lineage>
        <taxon>Bacteria</taxon>
        <taxon>Bacillati</taxon>
        <taxon>Bacillota</taxon>
        <taxon>Bacilli</taxon>
        <taxon>Lactobacillales</taxon>
        <taxon>Lactobacillaceae</taxon>
        <taxon>Bombilactobacillus</taxon>
    </lineage>
</organism>
<dbReference type="Pfam" id="PF01554">
    <property type="entry name" value="MatE"/>
    <property type="match status" value="2"/>
</dbReference>
<feature type="transmembrane region" description="Helical" evidence="7">
    <location>
        <begin position="134"/>
        <end position="154"/>
    </location>
</feature>
<dbReference type="CDD" id="cd13138">
    <property type="entry name" value="MATE_yoeA_like"/>
    <property type="match status" value="1"/>
</dbReference>
<dbReference type="PATRIC" id="fig|1218508.4.peg.125"/>
<evidence type="ECO:0000313" key="9">
    <source>
        <dbReference type="Proteomes" id="UP000033695"/>
    </source>
</evidence>
<keyword evidence="2" id="KW-0813">Transport</keyword>
<dbReference type="NCBIfam" id="TIGR00797">
    <property type="entry name" value="matE"/>
    <property type="match status" value="1"/>
</dbReference>
<dbReference type="InterPro" id="IPR052031">
    <property type="entry name" value="Membrane_Transporter-Flippase"/>
</dbReference>
<dbReference type="PANTHER" id="PTHR43549:SF3">
    <property type="entry name" value="MULTIDRUG RESISTANCE PROTEIN YPNP-RELATED"/>
    <property type="match status" value="1"/>
</dbReference>
<evidence type="ECO:0000256" key="3">
    <source>
        <dbReference type="ARBA" id="ARBA00022475"/>
    </source>
</evidence>
<feature type="transmembrane region" description="Helical" evidence="7">
    <location>
        <begin position="166"/>
        <end position="188"/>
    </location>
</feature>
<feature type="transmembrane region" description="Helical" evidence="7">
    <location>
        <begin position="397"/>
        <end position="416"/>
    </location>
</feature>
<dbReference type="InterPro" id="IPR002528">
    <property type="entry name" value="MATE_fam"/>
</dbReference>
<keyword evidence="4 7" id="KW-0812">Transmembrane</keyword>
<protein>
    <submittedName>
        <fullName evidence="8">MatE family protein</fullName>
    </submittedName>
</protein>
<evidence type="ECO:0000256" key="6">
    <source>
        <dbReference type="ARBA" id="ARBA00023136"/>
    </source>
</evidence>
<evidence type="ECO:0000256" key="2">
    <source>
        <dbReference type="ARBA" id="ARBA00022448"/>
    </source>
</evidence>
<dbReference type="Proteomes" id="UP000033695">
    <property type="component" value="Unassembled WGS sequence"/>
</dbReference>
<gene>
    <name evidence="8" type="ORF">JG29_01210</name>
</gene>
<dbReference type="GO" id="GO:0005886">
    <property type="term" value="C:plasma membrane"/>
    <property type="evidence" value="ECO:0007669"/>
    <property type="project" value="UniProtKB-SubCell"/>
</dbReference>
<dbReference type="OrthoDB" id="9776324at2"/>
<comment type="caution">
    <text evidence="8">The sequence shown here is derived from an EMBL/GenBank/DDBJ whole genome shotgun (WGS) entry which is preliminary data.</text>
</comment>